<feature type="transmembrane region" description="Helical" evidence="8">
    <location>
        <begin position="97"/>
        <end position="118"/>
    </location>
</feature>
<dbReference type="AlphaFoldDB" id="A0A1W2A7B6"/>
<evidence type="ECO:0000256" key="8">
    <source>
        <dbReference type="SAM" id="Phobius"/>
    </source>
</evidence>
<feature type="transmembrane region" description="Helical" evidence="8">
    <location>
        <begin position="149"/>
        <end position="169"/>
    </location>
</feature>
<evidence type="ECO:0000256" key="3">
    <source>
        <dbReference type="ARBA" id="ARBA00022448"/>
    </source>
</evidence>
<comment type="subcellular location">
    <subcellularLocation>
        <location evidence="1">Cell membrane</location>
        <topology evidence="1">Multi-pass membrane protein</topology>
    </subcellularLocation>
</comment>
<feature type="transmembrane region" description="Helical" evidence="8">
    <location>
        <begin position="407"/>
        <end position="432"/>
    </location>
</feature>
<feature type="transmembrane region" description="Helical" evidence="8">
    <location>
        <begin position="201"/>
        <end position="230"/>
    </location>
</feature>
<feature type="transmembrane region" description="Helical" evidence="8">
    <location>
        <begin position="478"/>
        <end position="502"/>
    </location>
</feature>
<keyword evidence="5 8" id="KW-0812">Transmembrane</keyword>
<accession>A0A1W2A7B6</accession>
<dbReference type="GO" id="GO:0005886">
    <property type="term" value="C:plasma membrane"/>
    <property type="evidence" value="ECO:0007669"/>
    <property type="project" value="UniProtKB-SubCell"/>
</dbReference>
<comment type="similarity">
    <text evidence="2">Belongs to the BCCT transporter (TC 2.A.15) family.</text>
</comment>
<evidence type="ECO:0000256" key="5">
    <source>
        <dbReference type="ARBA" id="ARBA00022692"/>
    </source>
</evidence>
<dbReference type="OrthoDB" id="9775735at2"/>
<feature type="transmembrane region" description="Helical" evidence="8">
    <location>
        <begin position="324"/>
        <end position="342"/>
    </location>
</feature>
<protein>
    <submittedName>
        <fullName evidence="9">Glycine betaine transporter</fullName>
    </submittedName>
</protein>
<name>A0A1W2A7B6_9BACT</name>
<reference evidence="9 10" key="1">
    <citation type="submission" date="2017-04" db="EMBL/GenBank/DDBJ databases">
        <authorList>
            <person name="Afonso C.L."/>
            <person name="Miller P.J."/>
            <person name="Scott M.A."/>
            <person name="Spackman E."/>
            <person name="Goraichik I."/>
            <person name="Dimitrov K.M."/>
            <person name="Suarez D.L."/>
            <person name="Swayne D.E."/>
        </authorList>
    </citation>
    <scope>NUCLEOTIDE SEQUENCE [LARGE SCALE GENOMIC DNA]</scope>
    <source>
        <strain evidence="9 10">DSM 3385</strain>
    </source>
</reference>
<evidence type="ECO:0000256" key="2">
    <source>
        <dbReference type="ARBA" id="ARBA00005658"/>
    </source>
</evidence>
<organism evidence="9 10">
    <name type="scientific">Desulfocicer vacuolatum DSM 3385</name>
    <dbReference type="NCBI Taxonomy" id="1121400"/>
    <lineage>
        <taxon>Bacteria</taxon>
        <taxon>Pseudomonadati</taxon>
        <taxon>Thermodesulfobacteriota</taxon>
        <taxon>Desulfobacteria</taxon>
        <taxon>Desulfobacterales</taxon>
        <taxon>Desulfobacteraceae</taxon>
        <taxon>Desulfocicer</taxon>
    </lineage>
</organism>
<dbReference type="RefSeq" id="WP_084067411.1">
    <property type="nucleotide sequence ID" value="NZ_FWXY01000004.1"/>
</dbReference>
<keyword evidence="4" id="KW-1003">Cell membrane</keyword>
<dbReference type="PANTHER" id="PTHR30047:SF7">
    <property type="entry name" value="HIGH-AFFINITY CHOLINE TRANSPORT PROTEIN"/>
    <property type="match status" value="1"/>
</dbReference>
<evidence type="ECO:0000256" key="4">
    <source>
        <dbReference type="ARBA" id="ARBA00022475"/>
    </source>
</evidence>
<dbReference type="InterPro" id="IPR000060">
    <property type="entry name" value="BCCT_transptr"/>
</dbReference>
<dbReference type="Proteomes" id="UP000192418">
    <property type="component" value="Unassembled WGS sequence"/>
</dbReference>
<dbReference type="Pfam" id="PF02028">
    <property type="entry name" value="BCCT"/>
    <property type="match status" value="1"/>
</dbReference>
<feature type="transmembrane region" description="Helical" evidence="8">
    <location>
        <begin position="20"/>
        <end position="38"/>
    </location>
</feature>
<feature type="transmembrane region" description="Helical" evidence="8">
    <location>
        <begin position="269"/>
        <end position="289"/>
    </location>
</feature>
<keyword evidence="7 8" id="KW-0472">Membrane</keyword>
<feature type="transmembrane region" description="Helical" evidence="8">
    <location>
        <begin position="236"/>
        <end position="257"/>
    </location>
</feature>
<keyword evidence="6 8" id="KW-1133">Transmembrane helix</keyword>
<dbReference type="NCBIfam" id="TIGR00842">
    <property type="entry name" value="bcct"/>
    <property type="match status" value="1"/>
</dbReference>
<evidence type="ECO:0000256" key="1">
    <source>
        <dbReference type="ARBA" id="ARBA00004651"/>
    </source>
</evidence>
<dbReference type="PANTHER" id="PTHR30047">
    <property type="entry name" value="HIGH-AFFINITY CHOLINE TRANSPORT PROTEIN-RELATED"/>
    <property type="match status" value="1"/>
</dbReference>
<gene>
    <name evidence="9" type="ORF">SAMN02746065_104190</name>
</gene>
<proteinExistence type="inferred from homology"/>
<dbReference type="GO" id="GO:0022857">
    <property type="term" value="F:transmembrane transporter activity"/>
    <property type="evidence" value="ECO:0007669"/>
    <property type="project" value="InterPro"/>
</dbReference>
<evidence type="ECO:0000313" key="9">
    <source>
        <dbReference type="EMBL" id="SMC56362.1"/>
    </source>
</evidence>
<evidence type="ECO:0000256" key="6">
    <source>
        <dbReference type="ARBA" id="ARBA00022989"/>
    </source>
</evidence>
<keyword evidence="10" id="KW-1185">Reference proteome</keyword>
<feature type="transmembrane region" description="Helical" evidence="8">
    <location>
        <begin position="58"/>
        <end position="77"/>
    </location>
</feature>
<sequence length="519" mass="56520">MDENQNYLKRLFGKEVDPMVFYLTIALTVPFVVMGLFMPEQLAKVSNAMVGGICHYMQSIYLLGVTAFLLFCIALGMSPLGKIKLGKDDEKPEFSTISWFSMLFSAGMGIGLLFWSIAEPMSHMANPPMGEAGTREAAKLAQEIYFFHWGFHAWAIYAVVGLCLAYFNFRKNRGSLVSGCLVPIFGEKACNGLFGKIVDTFAVWATLFGVVTGLGTGAMQMTGGLSYLFGFANTPAAVAVVITFITICFVISAITGIGRGIKFLSNLNIVLMLILFVFFLIFGPTSFLFKNFGATISAYLMDLPKLSFSTVLFENEGWTRGWTVFYWAFWIAWAPFVGGFIARVSRGRTIREFIFMVLFAPAVFSFVFSTVIGGTGIYLDLFQGTAIGKVALELSLYETLKQMPLSIPMSIVGVLLATSFVITSADSATYVMARLCTKGQDASDAKAGNRLTIVWGVLLGVLTIGFSFSGGLNGLKAATIIGSVPFIIIMFLCIVALVMALLKEKTVPGIAPEAEKLNF</sequence>
<dbReference type="EMBL" id="FWXY01000004">
    <property type="protein sequence ID" value="SMC56362.1"/>
    <property type="molecule type" value="Genomic_DNA"/>
</dbReference>
<keyword evidence="3" id="KW-0813">Transport</keyword>
<feature type="transmembrane region" description="Helical" evidence="8">
    <location>
        <begin position="453"/>
        <end position="472"/>
    </location>
</feature>
<evidence type="ECO:0000313" key="10">
    <source>
        <dbReference type="Proteomes" id="UP000192418"/>
    </source>
</evidence>
<feature type="transmembrane region" description="Helical" evidence="8">
    <location>
        <begin position="354"/>
        <end position="379"/>
    </location>
</feature>
<evidence type="ECO:0000256" key="7">
    <source>
        <dbReference type="ARBA" id="ARBA00023136"/>
    </source>
</evidence>